<dbReference type="eggNOG" id="ENOG50333EH">
    <property type="taxonomic scope" value="Bacteria"/>
</dbReference>
<reference evidence="1 2" key="1">
    <citation type="journal article" date="2011" name="Stand. Genomic Sci.">
        <title>Complete genome of the onion pathogen Enterobacter cloacae EcWSU1.</title>
        <authorList>
            <person name="Humann J.L."/>
            <person name="Wildung M."/>
            <person name="Cheng C.H."/>
            <person name="Lee T."/>
            <person name="Stewart J.E."/>
            <person name="Drew J.C."/>
            <person name="Triplett E.W."/>
            <person name="Main D."/>
            <person name="Schroeder B.K."/>
        </authorList>
    </citation>
    <scope>NUCLEOTIDE SEQUENCE [LARGE SCALE GENOMIC DNA]</scope>
    <source>
        <strain evidence="1 2">EcWSU1</strain>
        <plasmid evidence="1 2">pEcWSU1_A</plasmid>
    </source>
</reference>
<proteinExistence type="predicted"/>
<dbReference type="EMBL" id="CP002887">
    <property type="protein sequence ID" value="AEW75981.1"/>
    <property type="molecule type" value="Genomic_DNA"/>
</dbReference>
<dbReference type="KEGG" id="eec:EcWSU1_A007"/>
<accession>G8LQ85</accession>
<keyword evidence="1" id="KW-0614">Plasmid</keyword>
<dbReference type="HOGENOM" id="CLU_096333_0_0_6"/>
<name>G8LQ85_9ENTR</name>
<organism evidence="1 2">
    <name type="scientific">Enterobacter ludwigii</name>
    <dbReference type="NCBI Taxonomy" id="299767"/>
    <lineage>
        <taxon>Bacteria</taxon>
        <taxon>Pseudomonadati</taxon>
        <taxon>Pseudomonadota</taxon>
        <taxon>Gammaproteobacteria</taxon>
        <taxon>Enterobacterales</taxon>
        <taxon>Enterobacteriaceae</taxon>
        <taxon>Enterobacter</taxon>
        <taxon>Enterobacter cloacae complex</taxon>
    </lineage>
</organism>
<evidence type="ECO:0000313" key="2">
    <source>
        <dbReference type="Proteomes" id="UP000007838"/>
    </source>
</evidence>
<geneLocation type="plasmid" evidence="1 2">
    <name>pEcWSU1_A</name>
</geneLocation>
<dbReference type="Proteomes" id="UP000007838">
    <property type="component" value="Plasmid pEcWSU1_A"/>
</dbReference>
<gene>
    <name evidence="1" type="ORF">EcWSU1_A007</name>
</gene>
<evidence type="ECO:0000313" key="1">
    <source>
        <dbReference type="EMBL" id="AEW75981.1"/>
    </source>
</evidence>
<dbReference type="AlphaFoldDB" id="G8LQ85"/>
<protein>
    <submittedName>
        <fullName evidence="1">Uncharacterized protein</fullName>
    </submittedName>
</protein>
<sequence>MLINASASMSESRNHLKYESTSEDGYSAVLFYILSGYKSYGLNVSREANNGGHCDISIELGKYKWLGEAKKAKDYQWVFDGFQQLTTRYSVSGANSKSGGLILYCNQKKVNSFMSNWMIELKSRFPAISKEECLNDDHNIKVTTHTHDVSGNEYKVIHIPIYLNYSPKK</sequence>